<keyword evidence="2" id="KW-1185">Reference proteome</keyword>
<reference evidence="1 2" key="1">
    <citation type="submission" date="2019-07" db="EMBL/GenBank/DDBJ databases">
        <title>Finished genome of Venturia effusa.</title>
        <authorList>
            <person name="Young C.A."/>
            <person name="Cox M.P."/>
            <person name="Ganley A.R.D."/>
            <person name="David W.J."/>
        </authorList>
    </citation>
    <scope>NUCLEOTIDE SEQUENCE [LARGE SCALE GENOMIC DNA]</scope>
    <source>
        <strain evidence="2">albino</strain>
    </source>
</reference>
<evidence type="ECO:0000313" key="2">
    <source>
        <dbReference type="Proteomes" id="UP000316270"/>
    </source>
</evidence>
<proteinExistence type="predicted"/>
<dbReference type="OrthoDB" id="10404713at2759"/>
<organism evidence="1 2">
    <name type="scientific">Venturia effusa</name>
    <dbReference type="NCBI Taxonomy" id="50376"/>
    <lineage>
        <taxon>Eukaryota</taxon>
        <taxon>Fungi</taxon>
        <taxon>Dikarya</taxon>
        <taxon>Ascomycota</taxon>
        <taxon>Pezizomycotina</taxon>
        <taxon>Dothideomycetes</taxon>
        <taxon>Pleosporomycetidae</taxon>
        <taxon>Venturiales</taxon>
        <taxon>Venturiaceae</taxon>
        <taxon>Venturia</taxon>
    </lineage>
</organism>
<dbReference type="AlphaFoldDB" id="A0A517KYP4"/>
<sequence>MDWSAEDSSTDTILNLLPQSQRDWILKFRVTNAEREQDRASYQQLSIKVFGAKSDKEATDKALDKSKAPDQAQSLLYWTDGSFHKRIPRSAAGAIVFRRKDGLYCRVHISHHMRLISGAFDAELLTLIRALRIGLEEATRRFRKGVFVREIVVYLDPLGLLWRIKTIYYSDSLEWVWKELFRIVDLCREAAIEICIYRCPKKGRVLPHVLADEAAKSQNEEAEKQAMNRMGRDEFESLEWIPPIRDYVDFVDRTASQQEDDEEETAGRDWNEAWRQLRKWEILDSIMK</sequence>
<dbReference type="EMBL" id="CP042185">
    <property type="protein sequence ID" value="QDS68506.1"/>
    <property type="molecule type" value="Genomic_DNA"/>
</dbReference>
<dbReference type="Proteomes" id="UP000316270">
    <property type="component" value="Chromosome 1"/>
</dbReference>
<accession>A0A517KYP4</accession>
<evidence type="ECO:0000313" key="1">
    <source>
        <dbReference type="EMBL" id="QDS68506.1"/>
    </source>
</evidence>
<gene>
    <name evidence="1" type="ORF">FKW77_010873</name>
</gene>
<name>A0A517KYP4_9PEZI</name>
<protein>
    <submittedName>
        <fullName evidence="1">Uncharacterized protein</fullName>
    </submittedName>
</protein>